<evidence type="ECO:0000256" key="1">
    <source>
        <dbReference type="SAM" id="MobiDB-lite"/>
    </source>
</evidence>
<feature type="compositionally biased region" description="Low complexity" evidence="1">
    <location>
        <begin position="83"/>
        <end position="107"/>
    </location>
</feature>
<keyword evidence="4" id="KW-1185">Reference proteome</keyword>
<dbReference type="RefSeq" id="WP_351978290.1">
    <property type="nucleotide sequence ID" value="NZ_JBEPBX010000032.1"/>
</dbReference>
<reference evidence="3 4" key="1">
    <citation type="submission" date="2024-06" db="EMBL/GenBank/DDBJ databases">
        <title>The Natural Products Discovery Center: Release of the First 8490 Sequenced Strains for Exploring Actinobacteria Biosynthetic Diversity.</title>
        <authorList>
            <person name="Kalkreuter E."/>
            <person name="Kautsar S.A."/>
            <person name="Yang D."/>
            <person name="Bader C.D."/>
            <person name="Teijaro C.N."/>
            <person name="Fluegel L."/>
            <person name="Davis C.M."/>
            <person name="Simpson J.R."/>
            <person name="Lauterbach L."/>
            <person name="Steele A.D."/>
            <person name="Gui C."/>
            <person name="Meng S."/>
            <person name="Li G."/>
            <person name="Viehrig K."/>
            <person name="Ye F."/>
            <person name="Su P."/>
            <person name="Kiefer A.F."/>
            <person name="Nichols A."/>
            <person name="Cepeda A.J."/>
            <person name="Yan W."/>
            <person name="Fan B."/>
            <person name="Jiang Y."/>
            <person name="Adhikari A."/>
            <person name="Zheng C.-J."/>
            <person name="Schuster L."/>
            <person name="Cowan T.M."/>
            <person name="Smanski M.J."/>
            <person name="Chevrette M.G."/>
            <person name="De Carvalho L.P.S."/>
            <person name="Shen B."/>
        </authorList>
    </citation>
    <scope>NUCLEOTIDE SEQUENCE [LARGE SCALE GENOMIC DNA]</scope>
    <source>
        <strain evidence="3 4">NPDC000837</strain>
    </source>
</reference>
<evidence type="ECO:0000313" key="3">
    <source>
        <dbReference type="EMBL" id="MER6617116.1"/>
    </source>
</evidence>
<feature type="signal peptide" evidence="2">
    <location>
        <begin position="1"/>
        <end position="25"/>
    </location>
</feature>
<feature type="chain" id="PRO_5045924555" description="Lipoprotein" evidence="2">
    <location>
        <begin position="26"/>
        <end position="211"/>
    </location>
</feature>
<gene>
    <name evidence="3" type="ORF">ABT276_27925</name>
</gene>
<feature type="compositionally biased region" description="Gly residues" evidence="1">
    <location>
        <begin position="58"/>
        <end position="74"/>
    </location>
</feature>
<name>A0ABV1V267_9ACTN</name>
<proteinExistence type="predicted"/>
<comment type="caution">
    <text evidence="3">The sequence shown here is derived from an EMBL/GenBank/DDBJ whole genome shotgun (WGS) entry which is preliminary data.</text>
</comment>
<organism evidence="3 4">
    <name type="scientific">Streptomyces xantholiticus</name>
    <dbReference type="NCBI Taxonomy" id="68285"/>
    <lineage>
        <taxon>Bacteria</taxon>
        <taxon>Bacillati</taxon>
        <taxon>Actinomycetota</taxon>
        <taxon>Actinomycetes</taxon>
        <taxon>Kitasatosporales</taxon>
        <taxon>Streptomycetaceae</taxon>
        <taxon>Streptomyces</taxon>
    </lineage>
</organism>
<dbReference type="Proteomes" id="UP001445472">
    <property type="component" value="Unassembled WGS sequence"/>
</dbReference>
<feature type="compositionally biased region" description="Basic and acidic residues" evidence="1">
    <location>
        <begin position="168"/>
        <end position="177"/>
    </location>
</feature>
<sequence>MRQFSAPGRRTAVWIAASLAVLASAGCMSVSDDEGTKPAPRTSADRDGAAAEPDGGQLLPGGHGRRGAVGGEGASDGPDDKGGSASPSPSGSAPADAKPMRPGRQPAAPQPPVSTGGGASPSAPPQSSATPPEESPEPPSESPSPSESQPSDPPPASSAPEVHMGARRGAEPLDARSEPAVSPQPRPGAADGTDEAGEADEAGRSDRWSAA</sequence>
<accession>A0ABV1V267</accession>
<dbReference type="EMBL" id="JBEPBX010000032">
    <property type="protein sequence ID" value="MER6617116.1"/>
    <property type="molecule type" value="Genomic_DNA"/>
</dbReference>
<feature type="region of interest" description="Disordered" evidence="1">
    <location>
        <begin position="28"/>
        <end position="211"/>
    </location>
</feature>
<evidence type="ECO:0000256" key="2">
    <source>
        <dbReference type="SAM" id="SignalP"/>
    </source>
</evidence>
<feature type="compositionally biased region" description="Basic and acidic residues" evidence="1">
    <location>
        <begin position="201"/>
        <end position="211"/>
    </location>
</feature>
<keyword evidence="2" id="KW-0732">Signal</keyword>
<evidence type="ECO:0008006" key="5">
    <source>
        <dbReference type="Google" id="ProtNLM"/>
    </source>
</evidence>
<dbReference type="PROSITE" id="PS51257">
    <property type="entry name" value="PROKAR_LIPOPROTEIN"/>
    <property type="match status" value="1"/>
</dbReference>
<evidence type="ECO:0000313" key="4">
    <source>
        <dbReference type="Proteomes" id="UP001445472"/>
    </source>
</evidence>
<protein>
    <recommendedName>
        <fullName evidence="5">Lipoprotein</fullName>
    </recommendedName>
</protein>